<dbReference type="KEGG" id="orz:FNH13_08335"/>
<accession>A0A516G9Z3</accession>
<sequence>MAYLDTLHDLATDTEDKVWTVVQSWQNHEIDRAEASALIAAIIAVANRRATALGDLSVAATITVGTRSPVPAVGVSAPDDVARLNRAAGTLLDALEDTPDPEARARRLGRSEPLQKASDARSEAISRSPQVEGWTRNLNGDTCQLCTWWHRDGRVWPKTHTMPRHKGCDCTQSPILVDRVKPVSR</sequence>
<evidence type="ECO:0000313" key="2">
    <source>
        <dbReference type="EMBL" id="QDO88349.1"/>
    </source>
</evidence>
<evidence type="ECO:0000256" key="1">
    <source>
        <dbReference type="SAM" id="MobiDB-lite"/>
    </source>
</evidence>
<organism evidence="2 3">
    <name type="scientific">Ornithinimicrobium ciconiae</name>
    <dbReference type="NCBI Taxonomy" id="2594265"/>
    <lineage>
        <taxon>Bacteria</taxon>
        <taxon>Bacillati</taxon>
        <taxon>Actinomycetota</taxon>
        <taxon>Actinomycetes</taxon>
        <taxon>Micrococcales</taxon>
        <taxon>Ornithinimicrobiaceae</taxon>
        <taxon>Ornithinimicrobium</taxon>
    </lineage>
</organism>
<evidence type="ECO:0000313" key="3">
    <source>
        <dbReference type="Proteomes" id="UP000315395"/>
    </source>
</evidence>
<reference evidence="2 3" key="1">
    <citation type="submission" date="2019-07" db="EMBL/GenBank/DDBJ databases">
        <title>complete genome sequencing of Ornithinimicrobium sp. H23M54.</title>
        <authorList>
            <person name="Bae J.-W."/>
            <person name="Lee S.-Y."/>
        </authorList>
    </citation>
    <scope>NUCLEOTIDE SEQUENCE [LARGE SCALE GENOMIC DNA]</scope>
    <source>
        <strain evidence="2 3">H23M54</strain>
    </source>
</reference>
<keyword evidence="3" id="KW-1185">Reference proteome</keyword>
<dbReference type="EMBL" id="CP041616">
    <property type="protein sequence ID" value="QDO88349.1"/>
    <property type="molecule type" value="Genomic_DNA"/>
</dbReference>
<name>A0A516G9Z3_9MICO</name>
<dbReference type="Proteomes" id="UP000315395">
    <property type="component" value="Chromosome"/>
</dbReference>
<protein>
    <recommendedName>
        <fullName evidence="4">Phage head morphogenesis domain-containing protein</fullName>
    </recommendedName>
</protein>
<feature type="region of interest" description="Disordered" evidence="1">
    <location>
        <begin position="98"/>
        <end position="130"/>
    </location>
</feature>
<evidence type="ECO:0008006" key="4">
    <source>
        <dbReference type="Google" id="ProtNLM"/>
    </source>
</evidence>
<dbReference type="OrthoDB" id="5148145at2"/>
<dbReference type="RefSeq" id="WP_143783026.1">
    <property type="nucleotide sequence ID" value="NZ_CP041616.1"/>
</dbReference>
<gene>
    <name evidence="2" type="ORF">FNH13_08335</name>
</gene>
<proteinExistence type="predicted"/>
<dbReference type="AlphaFoldDB" id="A0A516G9Z3"/>